<sequence length="121" mass="12447">MGGSGRFGRMQPPERSGEQGRATCGSRHPSHHEASSVTRQGDDRGGELGSDGKGEPATREEASSAAREEASSAASGERGRVAAAGERGLALLLFEPASSSSRGARRITRGRGSLHASPTFS</sequence>
<dbReference type="EMBL" id="AC090713">
    <property type="protein sequence ID" value="AAL34124.1"/>
    <property type="molecule type" value="Genomic_DNA"/>
</dbReference>
<accession>Q8W5G5</accession>
<feature type="compositionally biased region" description="Basic and acidic residues" evidence="1">
    <location>
        <begin position="40"/>
        <end position="70"/>
    </location>
</feature>
<feature type="compositionally biased region" description="Low complexity" evidence="1">
    <location>
        <begin position="71"/>
        <end position="81"/>
    </location>
</feature>
<dbReference type="Proteomes" id="UP000000763">
    <property type="component" value="Chromosome 3"/>
</dbReference>
<evidence type="ECO:0000256" key="1">
    <source>
        <dbReference type="SAM" id="MobiDB-lite"/>
    </source>
</evidence>
<feature type="region of interest" description="Disordered" evidence="1">
    <location>
        <begin position="93"/>
        <end position="121"/>
    </location>
</feature>
<reference evidence="3" key="1">
    <citation type="journal article" date="2005" name="Nature">
        <title>The map-based sequence of the rice genome.</title>
        <authorList>
            <consortium name="International rice genome sequencing project (IRGSP)"/>
            <person name="Matsumoto T."/>
            <person name="Wu J."/>
            <person name="Kanamori H."/>
            <person name="Katayose Y."/>
            <person name="Fujisawa M."/>
            <person name="Namiki N."/>
            <person name="Mizuno H."/>
            <person name="Yamamoto K."/>
            <person name="Antonio B.A."/>
            <person name="Baba T."/>
            <person name="Sakata K."/>
            <person name="Nagamura Y."/>
            <person name="Aoki H."/>
            <person name="Arikawa K."/>
            <person name="Arita K."/>
            <person name="Bito T."/>
            <person name="Chiden Y."/>
            <person name="Fujitsuka N."/>
            <person name="Fukunaka R."/>
            <person name="Hamada M."/>
            <person name="Harada C."/>
            <person name="Hayashi A."/>
            <person name="Hijishita S."/>
            <person name="Honda M."/>
            <person name="Hosokawa S."/>
            <person name="Ichikawa Y."/>
            <person name="Idonuma A."/>
            <person name="Iijima M."/>
            <person name="Ikeda M."/>
            <person name="Ikeno M."/>
            <person name="Ito K."/>
            <person name="Ito S."/>
            <person name="Ito T."/>
            <person name="Ito Y."/>
            <person name="Ito Y."/>
            <person name="Iwabuchi A."/>
            <person name="Kamiya K."/>
            <person name="Karasawa W."/>
            <person name="Kurita K."/>
            <person name="Katagiri S."/>
            <person name="Kikuta A."/>
            <person name="Kobayashi H."/>
            <person name="Kobayashi N."/>
            <person name="Machita K."/>
            <person name="Maehara T."/>
            <person name="Masukawa M."/>
            <person name="Mizubayashi T."/>
            <person name="Mukai Y."/>
            <person name="Nagasaki H."/>
            <person name="Nagata Y."/>
            <person name="Naito S."/>
            <person name="Nakashima M."/>
            <person name="Nakama Y."/>
            <person name="Nakamichi Y."/>
            <person name="Nakamura M."/>
            <person name="Meguro A."/>
            <person name="Negishi M."/>
            <person name="Ohta I."/>
            <person name="Ohta T."/>
            <person name="Okamoto M."/>
            <person name="Ono N."/>
            <person name="Saji S."/>
            <person name="Sakaguchi M."/>
            <person name="Sakai K."/>
            <person name="Shibata M."/>
            <person name="Shimokawa T."/>
            <person name="Song J."/>
            <person name="Takazaki Y."/>
            <person name="Terasawa K."/>
            <person name="Tsugane M."/>
            <person name="Tsuji K."/>
            <person name="Ueda S."/>
            <person name="Waki K."/>
            <person name="Yamagata H."/>
            <person name="Yamamoto M."/>
            <person name="Yamamoto S."/>
            <person name="Yamane H."/>
            <person name="Yoshiki S."/>
            <person name="Yoshihara R."/>
            <person name="Yukawa K."/>
            <person name="Zhong H."/>
            <person name="Yano M."/>
            <person name="Yuan Q."/>
            <person name="Ouyang S."/>
            <person name="Liu J."/>
            <person name="Jones K.M."/>
            <person name="Gansberger K."/>
            <person name="Moffat K."/>
            <person name="Hill J."/>
            <person name="Bera J."/>
            <person name="Fadrosh D."/>
            <person name="Jin S."/>
            <person name="Johri S."/>
            <person name="Kim M."/>
            <person name="Overton L."/>
            <person name="Reardon M."/>
            <person name="Tsitrin T."/>
            <person name="Vuong H."/>
            <person name="Weaver B."/>
            <person name="Ciecko A."/>
            <person name="Tallon L."/>
            <person name="Jackson J."/>
            <person name="Pai G."/>
            <person name="Aken S.V."/>
            <person name="Utterback T."/>
            <person name="Reidmuller S."/>
            <person name="Feldblyum T."/>
            <person name="Hsiao J."/>
            <person name="Zismann V."/>
            <person name="Iobst S."/>
            <person name="de Vazeille A.R."/>
            <person name="Buell C.R."/>
            <person name="Ying K."/>
            <person name="Li Y."/>
            <person name="Lu T."/>
            <person name="Huang Y."/>
            <person name="Zhao Q."/>
            <person name="Feng Q."/>
            <person name="Zhang L."/>
            <person name="Zhu J."/>
            <person name="Weng Q."/>
            <person name="Mu J."/>
            <person name="Lu Y."/>
            <person name="Fan D."/>
            <person name="Liu Y."/>
            <person name="Guan J."/>
            <person name="Zhang Y."/>
            <person name="Yu S."/>
            <person name="Liu X."/>
            <person name="Zhang Y."/>
            <person name="Hong G."/>
            <person name="Han B."/>
            <person name="Choisne N."/>
            <person name="Demange N."/>
            <person name="Orjeda G."/>
            <person name="Samain S."/>
            <person name="Cattolico L."/>
            <person name="Pelletier E."/>
            <person name="Couloux A."/>
            <person name="Segurens B."/>
            <person name="Wincker P."/>
            <person name="D'Hont A."/>
            <person name="Scarpelli C."/>
            <person name="Weissenbach J."/>
            <person name="Salanoubat M."/>
            <person name="Quetier F."/>
            <person name="Yu Y."/>
            <person name="Kim H.R."/>
            <person name="Rambo T."/>
            <person name="Currie J."/>
            <person name="Collura K."/>
            <person name="Luo M."/>
            <person name="Yang T."/>
            <person name="Ammiraju J.S.S."/>
            <person name="Engler F."/>
            <person name="Soderlund C."/>
            <person name="Wing R.A."/>
            <person name="Palmer L.E."/>
            <person name="de la Bastide M."/>
            <person name="Spiegel L."/>
            <person name="Nascimento L."/>
            <person name="Zutavern T."/>
            <person name="O'Shaughnessy A."/>
            <person name="Dike S."/>
            <person name="Dedhia N."/>
            <person name="Preston R."/>
            <person name="Balija V."/>
            <person name="McCombie W.R."/>
            <person name="Chow T."/>
            <person name="Chen H."/>
            <person name="Chung M."/>
            <person name="Chen C."/>
            <person name="Shaw J."/>
            <person name="Wu H."/>
            <person name="Hsiao K."/>
            <person name="Chao Y."/>
            <person name="Chu M."/>
            <person name="Cheng C."/>
            <person name="Hour A."/>
            <person name="Lee P."/>
            <person name="Lin S."/>
            <person name="Lin Y."/>
            <person name="Liou J."/>
            <person name="Liu S."/>
            <person name="Hsing Y."/>
            <person name="Raghuvanshi S."/>
            <person name="Mohanty A."/>
            <person name="Bharti A.K."/>
            <person name="Gaur A."/>
            <person name="Gupta V."/>
            <person name="Kumar D."/>
            <person name="Ravi V."/>
            <person name="Vij S."/>
            <person name="Kapur A."/>
            <person name="Khurana P."/>
            <person name="Khurana P."/>
            <person name="Khurana J.P."/>
            <person name="Tyagi A.K."/>
            <person name="Gaikwad K."/>
            <person name="Singh A."/>
            <person name="Dalal V."/>
            <person name="Srivastava S."/>
            <person name="Dixit A."/>
            <person name="Pal A.K."/>
            <person name="Ghazi I.A."/>
            <person name="Yadav M."/>
            <person name="Pandit A."/>
            <person name="Bhargava A."/>
            <person name="Sureshbabu K."/>
            <person name="Batra K."/>
            <person name="Sharma T.R."/>
            <person name="Mohapatra T."/>
            <person name="Singh N.K."/>
            <person name="Messing J."/>
            <person name="Nelson A.B."/>
            <person name="Fuks G."/>
            <person name="Kavchok S."/>
            <person name="Keizer G."/>
            <person name="Linton E."/>
            <person name="Llaca V."/>
            <person name="Song R."/>
            <person name="Tanyolac B."/>
            <person name="Young S."/>
            <person name="Ho-Il K."/>
            <person name="Hahn J.H."/>
            <person name="Sangsakoo G."/>
            <person name="Vanavichit A."/>
            <person name="de Mattos Luiz.A.T."/>
            <person name="Zimmer P.D."/>
            <person name="Malone G."/>
            <person name="Dellagostin O."/>
            <person name="de Oliveira A.C."/>
            <person name="Bevan M."/>
            <person name="Bancroft I."/>
            <person name="Minx P."/>
            <person name="Cordum H."/>
            <person name="Wilson R."/>
            <person name="Cheng Z."/>
            <person name="Jin W."/>
            <person name="Jiang J."/>
            <person name="Leong S.A."/>
            <person name="Iwama H."/>
            <person name="Gojobori T."/>
            <person name="Itoh T."/>
            <person name="Niimura Y."/>
            <person name="Fujii Y."/>
            <person name="Habara T."/>
            <person name="Sakai H."/>
            <person name="Sato Y."/>
            <person name="Wilson G."/>
            <person name="Kumar K."/>
            <person name="McCouch S."/>
            <person name="Juretic N."/>
            <person name="Hoen D."/>
            <person name="Wright S."/>
            <person name="Bruskiewich R."/>
            <person name="Bureau T."/>
            <person name="Miyao A."/>
            <person name="Hirochika H."/>
            <person name="Nishikawa T."/>
            <person name="Kadowaki K."/>
            <person name="Sugiura M."/>
            <person name="Burr B."/>
            <person name="Sasaki T."/>
        </authorList>
    </citation>
    <scope>NUCLEOTIDE SEQUENCE [LARGE SCALE GENOMIC DNA]</scope>
    <source>
        <strain evidence="3">cv. Nipponbare</strain>
    </source>
</reference>
<reference evidence="3" key="2">
    <citation type="journal article" date="2008" name="Nucleic Acids Res.">
        <title>The rice annotation project database (RAP-DB): 2008 update.</title>
        <authorList>
            <consortium name="The rice annotation project (RAP)"/>
        </authorList>
    </citation>
    <scope>GENOME REANNOTATION</scope>
    <source>
        <strain evidence="3">cv. Nipponbare</strain>
    </source>
</reference>
<feature type="region of interest" description="Disordered" evidence="1">
    <location>
        <begin position="1"/>
        <end position="81"/>
    </location>
</feature>
<evidence type="ECO:0000313" key="3">
    <source>
        <dbReference type="Proteomes" id="UP000000763"/>
    </source>
</evidence>
<evidence type="ECO:0000313" key="2">
    <source>
        <dbReference type="EMBL" id="AAL34124.1"/>
    </source>
</evidence>
<protein>
    <submittedName>
        <fullName evidence="2">Uncharacterized protein</fullName>
    </submittedName>
</protein>
<proteinExistence type="predicted"/>
<organism evidence="2 3">
    <name type="scientific">Oryza sativa subsp. japonica</name>
    <name type="common">Rice</name>
    <dbReference type="NCBI Taxonomy" id="39947"/>
    <lineage>
        <taxon>Eukaryota</taxon>
        <taxon>Viridiplantae</taxon>
        <taxon>Streptophyta</taxon>
        <taxon>Embryophyta</taxon>
        <taxon>Tracheophyta</taxon>
        <taxon>Spermatophyta</taxon>
        <taxon>Magnoliopsida</taxon>
        <taxon>Liliopsida</taxon>
        <taxon>Poales</taxon>
        <taxon>Poaceae</taxon>
        <taxon>BOP clade</taxon>
        <taxon>Oryzoideae</taxon>
        <taxon>Oryzeae</taxon>
        <taxon>Oryzinae</taxon>
        <taxon>Oryza</taxon>
        <taxon>Oryza sativa</taxon>
    </lineage>
</organism>
<name>Q8W5G5_ORYSJ</name>
<gene>
    <name evidence="2" type="primary">OSJNBa0002J24.19</name>
</gene>
<dbReference type="AlphaFoldDB" id="Q8W5G5"/>